<gene>
    <name evidence="1" type="ORF">H1V43_21095</name>
</gene>
<dbReference type="Pfam" id="PF00702">
    <property type="entry name" value="Hydrolase"/>
    <property type="match status" value="1"/>
</dbReference>
<dbReference type="InterPro" id="IPR006439">
    <property type="entry name" value="HAD-SF_hydro_IA"/>
</dbReference>
<dbReference type="PANTHER" id="PTHR43611">
    <property type="entry name" value="ALPHA-D-GLUCOSE 1-PHOSPHATE PHOSPHATASE"/>
    <property type="match status" value="1"/>
</dbReference>
<organism evidence="1 2">
    <name type="scientific">Streptomyces himalayensis subsp. aureolus</name>
    <dbReference type="NCBI Taxonomy" id="2758039"/>
    <lineage>
        <taxon>Bacteria</taxon>
        <taxon>Bacillati</taxon>
        <taxon>Actinomycetota</taxon>
        <taxon>Actinomycetes</taxon>
        <taxon>Kitasatosporales</taxon>
        <taxon>Streptomycetaceae</taxon>
        <taxon>Streptomyces</taxon>
        <taxon>Streptomyces himalayensis</taxon>
    </lineage>
</organism>
<dbReference type="SUPFAM" id="SSF56784">
    <property type="entry name" value="HAD-like"/>
    <property type="match status" value="1"/>
</dbReference>
<dbReference type="PANTHER" id="PTHR43611:SF3">
    <property type="entry name" value="FLAVIN MONONUCLEOTIDE HYDROLASE 1, CHLOROPLATIC"/>
    <property type="match status" value="1"/>
</dbReference>
<dbReference type="InterPro" id="IPR036412">
    <property type="entry name" value="HAD-like_sf"/>
</dbReference>
<comment type="caution">
    <text evidence="1">The sequence shown here is derived from an EMBL/GenBank/DDBJ whole genome shotgun (WGS) entry which is preliminary data.</text>
</comment>
<name>A0A7W2D377_9ACTN</name>
<sequence length="172" mass="19175">MREAFWWSIVQERLRIGPDLLNEIRRDLASRETWDDALVSCLRHLRGTGKTAIVSNTWPQMRTRMSNGGLLDIVDAIVLSCEVGYAKPDLRIYTVALQRIGADPADVLFIDDTPGHVATAETFGMAGHVHTNAEDTVTRITDFLRLPNCGRPVPRGRIALSPTSPDPQVLMR</sequence>
<dbReference type="Gene3D" id="3.40.50.1000">
    <property type="entry name" value="HAD superfamily/HAD-like"/>
    <property type="match status" value="1"/>
</dbReference>
<dbReference type="EMBL" id="JACEQY010000023">
    <property type="protein sequence ID" value="MBA4863816.1"/>
    <property type="molecule type" value="Genomic_DNA"/>
</dbReference>
<evidence type="ECO:0000313" key="1">
    <source>
        <dbReference type="EMBL" id="MBA4863816.1"/>
    </source>
</evidence>
<dbReference type="Proteomes" id="UP000586976">
    <property type="component" value="Unassembled WGS sequence"/>
</dbReference>
<reference evidence="1 2" key="1">
    <citation type="submission" date="2020-07" db="EMBL/GenBank/DDBJ databases">
        <title>Streptomyces isolated from Indian soil.</title>
        <authorList>
            <person name="Mandal S."/>
            <person name="Maiti P.K."/>
        </authorList>
    </citation>
    <scope>NUCLEOTIDE SEQUENCE [LARGE SCALE GENOMIC DNA]</scope>
    <source>
        <strain evidence="1 2">PSKA54</strain>
    </source>
</reference>
<protein>
    <submittedName>
        <fullName evidence="1">HAD-IA family hydrolase</fullName>
    </submittedName>
</protein>
<dbReference type="PRINTS" id="PR00413">
    <property type="entry name" value="HADHALOGNASE"/>
</dbReference>
<dbReference type="RefSeq" id="WP_181865517.1">
    <property type="nucleotide sequence ID" value="NZ_JACEQY010000023.1"/>
</dbReference>
<dbReference type="InterPro" id="IPR023214">
    <property type="entry name" value="HAD_sf"/>
</dbReference>
<dbReference type="AlphaFoldDB" id="A0A7W2D377"/>
<dbReference type="GO" id="GO:0016787">
    <property type="term" value="F:hydrolase activity"/>
    <property type="evidence" value="ECO:0007669"/>
    <property type="project" value="UniProtKB-KW"/>
</dbReference>
<dbReference type="NCBIfam" id="TIGR01509">
    <property type="entry name" value="HAD-SF-IA-v3"/>
    <property type="match status" value="1"/>
</dbReference>
<evidence type="ECO:0000313" key="2">
    <source>
        <dbReference type="Proteomes" id="UP000586976"/>
    </source>
</evidence>
<proteinExistence type="predicted"/>
<keyword evidence="1" id="KW-0378">Hydrolase</keyword>
<accession>A0A7W2D377</accession>
<keyword evidence="2" id="KW-1185">Reference proteome</keyword>